<dbReference type="EMBL" id="JAUSUY010000009">
    <property type="protein sequence ID" value="MDT3427034.1"/>
    <property type="molecule type" value="Genomic_DNA"/>
</dbReference>
<comment type="caution">
    <text evidence="3">The sequence shown here is derived from an EMBL/GenBank/DDBJ whole genome shotgun (WGS) entry which is preliminary data.</text>
</comment>
<protein>
    <recommendedName>
        <fullName evidence="2">Copper amine oxidase-like N-terminal domain-containing protein</fullName>
    </recommendedName>
</protein>
<proteinExistence type="predicted"/>
<sequence length="160" mass="17877">MLKKMIVTASLLLALPVSATDLLAATPPHIAANSKDYSASQFIIKENRAYCSIETLSSMMGALNSWVFKDEQSVHFITHFSKKGDSDEFYTWFTRSKKVEIMSKQGGEEKIKNITMKHQTVVSKDGEILIPLRDAILALGKSIEWESKSNTITITGKITY</sequence>
<organism evidence="3 4">
    <name type="scientific">Paenibacillus forsythiae</name>
    <dbReference type="NCBI Taxonomy" id="365616"/>
    <lineage>
        <taxon>Bacteria</taxon>
        <taxon>Bacillati</taxon>
        <taxon>Bacillota</taxon>
        <taxon>Bacilli</taxon>
        <taxon>Bacillales</taxon>
        <taxon>Paenibacillaceae</taxon>
        <taxon>Paenibacillus</taxon>
    </lineage>
</organism>
<dbReference type="Proteomes" id="UP001248709">
    <property type="component" value="Unassembled WGS sequence"/>
</dbReference>
<feature type="domain" description="Copper amine oxidase-like N-terminal" evidence="2">
    <location>
        <begin position="112"/>
        <end position="156"/>
    </location>
</feature>
<reference evidence="3 4" key="1">
    <citation type="submission" date="2023-07" db="EMBL/GenBank/DDBJ databases">
        <title>Genomic Encyclopedia of Type Strains, Phase IV (KMG-IV): sequencing the most valuable type-strain genomes for metagenomic binning, comparative biology and taxonomic classification.</title>
        <authorList>
            <person name="Goeker M."/>
        </authorList>
    </citation>
    <scope>NUCLEOTIDE SEQUENCE [LARGE SCALE GENOMIC DNA]</scope>
    <source>
        <strain evidence="3 4">T98</strain>
    </source>
</reference>
<dbReference type="InterPro" id="IPR012854">
    <property type="entry name" value="Cu_amine_oxidase-like_N"/>
</dbReference>
<feature type="chain" id="PRO_5047140392" description="Copper amine oxidase-like N-terminal domain-containing protein" evidence="1">
    <location>
        <begin position="20"/>
        <end position="160"/>
    </location>
</feature>
<name>A0ABU3H876_9BACL</name>
<evidence type="ECO:0000313" key="3">
    <source>
        <dbReference type="EMBL" id="MDT3427034.1"/>
    </source>
</evidence>
<evidence type="ECO:0000259" key="2">
    <source>
        <dbReference type="Pfam" id="PF07833"/>
    </source>
</evidence>
<gene>
    <name evidence="3" type="ORF">J2Z22_002568</name>
</gene>
<accession>A0ABU3H876</accession>
<dbReference type="Pfam" id="PF07833">
    <property type="entry name" value="Cu_amine_oxidN1"/>
    <property type="match status" value="1"/>
</dbReference>
<evidence type="ECO:0000313" key="4">
    <source>
        <dbReference type="Proteomes" id="UP001248709"/>
    </source>
</evidence>
<keyword evidence="1" id="KW-0732">Signal</keyword>
<dbReference type="RefSeq" id="WP_025699587.1">
    <property type="nucleotide sequence ID" value="NZ_JAUSUY010000009.1"/>
</dbReference>
<keyword evidence="4" id="KW-1185">Reference proteome</keyword>
<feature type="signal peptide" evidence="1">
    <location>
        <begin position="1"/>
        <end position="19"/>
    </location>
</feature>
<evidence type="ECO:0000256" key="1">
    <source>
        <dbReference type="SAM" id="SignalP"/>
    </source>
</evidence>